<feature type="compositionally biased region" description="Basic residues" evidence="1">
    <location>
        <begin position="53"/>
        <end position="67"/>
    </location>
</feature>
<protein>
    <submittedName>
        <fullName evidence="4">ORFan</fullName>
    </submittedName>
</protein>
<dbReference type="AlphaFoldDB" id="A0A0N5C4K9"/>
<keyword evidence="2" id="KW-0812">Transmembrane</keyword>
<evidence type="ECO:0000256" key="1">
    <source>
        <dbReference type="SAM" id="MobiDB-lite"/>
    </source>
</evidence>
<feature type="compositionally biased region" description="Low complexity" evidence="1">
    <location>
        <begin position="86"/>
        <end position="101"/>
    </location>
</feature>
<dbReference type="Proteomes" id="UP000046392">
    <property type="component" value="Unplaced"/>
</dbReference>
<feature type="compositionally biased region" description="Polar residues" evidence="1">
    <location>
        <begin position="281"/>
        <end position="305"/>
    </location>
</feature>
<feature type="region of interest" description="Disordered" evidence="1">
    <location>
        <begin position="36"/>
        <end position="102"/>
    </location>
</feature>
<evidence type="ECO:0000313" key="3">
    <source>
        <dbReference type="Proteomes" id="UP000046392"/>
    </source>
</evidence>
<feature type="compositionally biased region" description="Low complexity" evidence="1">
    <location>
        <begin position="68"/>
        <end position="79"/>
    </location>
</feature>
<feature type="region of interest" description="Disordered" evidence="1">
    <location>
        <begin position="347"/>
        <end position="379"/>
    </location>
</feature>
<dbReference type="WBParaSite" id="SPAL_0001289000.1">
    <property type="protein sequence ID" value="SPAL_0001289000.1"/>
    <property type="gene ID" value="SPAL_0001289000"/>
</dbReference>
<feature type="region of interest" description="Disordered" evidence="1">
    <location>
        <begin position="273"/>
        <end position="305"/>
    </location>
</feature>
<keyword evidence="3" id="KW-1185">Reference proteome</keyword>
<sequence length="379" mass="41368">MGNIITTVCIVTSLIVIIIIIGLIVYYYYYKNPKNKKDGKEKSKSKASSSRSTKTRTKSPSSRRKVRSTSTASKKGTTSSRRRSSSRSGSTKSTLSKTDGSQSILKTNSATNVIKTLVNKVYPGEIQVEIPSKDKLKFSEADSKKLRSPKTSNKEKKKVSSDTPIPLVTDATVPNDKTNIESVNTTSAVKNGFDGNVPKVVEAKQPASVAFEDIPSGKSISNDLLKYKTNTHYIPPTSVAIPKEVSISSDVNPPTSNDLLKYKTNTHYIPPTSVAIPKEVSTPSDVNPPTSNDDSKTKSVPMNSTDVKPFTGSLLTTNNITFNNVNIHVHNPEESNVKDHVQENRITISEPDSETPNLPPLPSSTTTKIEEIDDDWVKL</sequence>
<reference evidence="4" key="1">
    <citation type="submission" date="2017-02" db="UniProtKB">
        <authorList>
            <consortium name="WormBaseParasite"/>
        </authorList>
    </citation>
    <scope>IDENTIFICATION</scope>
</reference>
<organism evidence="3 4">
    <name type="scientific">Strongyloides papillosus</name>
    <name type="common">Intestinal threadworm</name>
    <dbReference type="NCBI Taxonomy" id="174720"/>
    <lineage>
        <taxon>Eukaryota</taxon>
        <taxon>Metazoa</taxon>
        <taxon>Ecdysozoa</taxon>
        <taxon>Nematoda</taxon>
        <taxon>Chromadorea</taxon>
        <taxon>Rhabditida</taxon>
        <taxon>Tylenchina</taxon>
        <taxon>Panagrolaimomorpha</taxon>
        <taxon>Strongyloidoidea</taxon>
        <taxon>Strongyloididae</taxon>
        <taxon>Strongyloides</taxon>
    </lineage>
</organism>
<name>A0A0N5C4K9_STREA</name>
<evidence type="ECO:0000313" key="4">
    <source>
        <dbReference type="WBParaSite" id="SPAL_0001289000.1"/>
    </source>
</evidence>
<accession>A0A0N5C4K9</accession>
<evidence type="ECO:0000256" key="2">
    <source>
        <dbReference type="SAM" id="Phobius"/>
    </source>
</evidence>
<feature type="region of interest" description="Disordered" evidence="1">
    <location>
        <begin position="140"/>
        <end position="166"/>
    </location>
</feature>
<feature type="transmembrane region" description="Helical" evidence="2">
    <location>
        <begin position="7"/>
        <end position="29"/>
    </location>
</feature>
<proteinExistence type="predicted"/>
<keyword evidence="2" id="KW-1133">Transmembrane helix</keyword>
<keyword evidence="2" id="KW-0472">Membrane</keyword>